<dbReference type="SMART" id="SM00342">
    <property type="entry name" value="HTH_ARAC"/>
    <property type="match status" value="1"/>
</dbReference>
<dbReference type="InterPro" id="IPR018060">
    <property type="entry name" value="HTH_AraC"/>
</dbReference>
<dbReference type="PROSITE" id="PS00041">
    <property type="entry name" value="HTH_ARAC_FAMILY_1"/>
    <property type="match status" value="1"/>
</dbReference>
<dbReference type="EMBL" id="BAABDL010000037">
    <property type="protein sequence ID" value="GAA4062643.1"/>
    <property type="molecule type" value="Genomic_DNA"/>
</dbReference>
<organism evidence="5 6">
    <name type="scientific">Amphibacillus indicireducens</name>
    <dbReference type="NCBI Taxonomy" id="1076330"/>
    <lineage>
        <taxon>Bacteria</taxon>
        <taxon>Bacillati</taxon>
        <taxon>Bacillota</taxon>
        <taxon>Bacilli</taxon>
        <taxon>Bacillales</taxon>
        <taxon>Bacillaceae</taxon>
        <taxon>Amphibacillus</taxon>
    </lineage>
</organism>
<gene>
    <name evidence="5" type="ORF">GCM10022410_06790</name>
</gene>
<evidence type="ECO:0000313" key="6">
    <source>
        <dbReference type="Proteomes" id="UP001501734"/>
    </source>
</evidence>
<dbReference type="Pfam" id="PF12833">
    <property type="entry name" value="HTH_18"/>
    <property type="match status" value="1"/>
</dbReference>
<dbReference type="InterPro" id="IPR037923">
    <property type="entry name" value="HTH-like"/>
</dbReference>
<dbReference type="SUPFAM" id="SSF51215">
    <property type="entry name" value="Regulatory protein AraC"/>
    <property type="match status" value="1"/>
</dbReference>
<dbReference type="InterPro" id="IPR018062">
    <property type="entry name" value="HTH_AraC-typ_CS"/>
</dbReference>
<dbReference type="PANTHER" id="PTHR43280">
    <property type="entry name" value="ARAC-FAMILY TRANSCRIPTIONAL REGULATOR"/>
    <property type="match status" value="1"/>
</dbReference>
<evidence type="ECO:0000313" key="5">
    <source>
        <dbReference type="EMBL" id="GAA4062643.1"/>
    </source>
</evidence>
<dbReference type="PRINTS" id="PR00032">
    <property type="entry name" value="HTHARAC"/>
</dbReference>
<protein>
    <recommendedName>
        <fullName evidence="4">HTH araC/xylS-type domain-containing protein</fullName>
    </recommendedName>
</protein>
<feature type="domain" description="HTH araC/xylS-type" evidence="4">
    <location>
        <begin position="151"/>
        <end position="249"/>
    </location>
</feature>
<evidence type="ECO:0000256" key="2">
    <source>
        <dbReference type="ARBA" id="ARBA00023125"/>
    </source>
</evidence>
<accession>A0ABP7V9Q5</accession>
<dbReference type="PANTHER" id="PTHR43280:SF2">
    <property type="entry name" value="HTH-TYPE TRANSCRIPTIONAL REGULATOR EXSA"/>
    <property type="match status" value="1"/>
</dbReference>
<proteinExistence type="predicted"/>
<dbReference type="InterPro" id="IPR020449">
    <property type="entry name" value="Tscrpt_reg_AraC-type_HTH"/>
</dbReference>
<sequence>MNQIRYIGYDIKHDSKFIFDLPNGHDCWLFLLTHTPANFFVNGRLEEYPAYSAVLFPPNKKIYYSASQSVYENDWIRFDSAEPFVEAFPIQGHPFSPKAPEYCRQIIKLLAWEHAELNEESDQITHHLLSVLFKKLLDQDEENIKIQHQLVQLRKEIYHSPEKEWSVKLMAEKLHISQSYLQAIYREKFNISCMNDVISRRINYAQDQLLNSNLSVNEVAIMAGYQNIEHFHRQFKKITNQTPLQYRQSTSIKT</sequence>
<dbReference type="Gene3D" id="1.10.10.60">
    <property type="entry name" value="Homeodomain-like"/>
    <property type="match status" value="1"/>
</dbReference>
<dbReference type="SUPFAM" id="SSF46689">
    <property type="entry name" value="Homeodomain-like"/>
    <property type="match status" value="1"/>
</dbReference>
<evidence type="ECO:0000256" key="1">
    <source>
        <dbReference type="ARBA" id="ARBA00023015"/>
    </source>
</evidence>
<reference evidence="6" key="1">
    <citation type="journal article" date="2019" name="Int. J. Syst. Evol. Microbiol.">
        <title>The Global Catalogue of Microorganisms (GCM) 10K type strain sequencing project: providing services to taxonomists for standard genome sequencing and annotation.</title>
        <authorList>
            <consortium name="The Broad Institute Genomics Platform"/>
            <consortium name="The Broad Institute Genome Sequencing Center for Infectious Disease"/>
            <person name="Wu L."/>
            <person name="Ma J."/>
        </authorList>
    </citation>
    <scope>NUCLEOTIDE SEQUENCE [LARGE SCALE GENOMIC DNA]</scope>
    <source>
        <strain evidence="6">JCM 17250</strain>
    </source>
</reference>
<keyword evidence="1" id="KW-0805">Transcription regulation</keyword>
<comment type="caution">
    <text evidence="5">The sequence shown here is derived from an EMBL/GenBank/DDBJ whole genome shotgun (WGS) entry which is preliminary data.</text>
</comment>
<dbReference type="RefSeq" id="WP_344910335.1">
    <property type="nucleotide sequence ID" value="NZ_BAABDL010000037.1"/>
</dbReference>
<name>A0ABP7V9Q5_9BACI</name>
<evidence type="ECO:0000256" key="3">
    <source>
        <dbReference type="ARBA" id="ARBA00023163"/>
    </source>
</evidence>
<keyword evidence="3" id="KW-0804">Transcription</keyword>
<dbReference type="InterPro" id="IPR009057">
    <property type="entry name" value="Homeodomain-like_sf"/>
</dbReference>
<dbReference type="PROSITE" id="PS01124">
    <property type="entry name" value="HTH_ARAC_FAMILY_2"/>
    <property type="match status" value="1"/>
</dbReference>
<dbReference type="Proteomes" id="UP001501734">
    <property type="component" value="Unassembled WGS sequence"/>
</dbReference>
<keyword evidence="2" id="KW-0238">DNA-binding</keyword>
<evidence type="ECO:0000259" key="4">
    <source>
        <dbReference type="PROSITE" id="PS01124"/>
    </source>
</evidence>
<keyword evidence="6" id="KW-1185">Reference proteome</keyword>